<evidence type="ECO:0000256" key="1">
    <source>
        <dbReference type="SAM" id="Phobius"/>
    </source>
</evidence>
<organism evidence="2 3">
    <name type="scientific">Aspergillus pseudocaelatus</name>
    <dbReference type="NCBI Taxonomy" id="1825620"/>
    <lineage>
        <taxon>Eukaryota</taxon>
        <taxon>Fungi</taxon>
        <taxon>Dikarya</taxon>
        <taxon>Ascomycota</taxon>
        <taxon>Pezizomycotina</taxon>
        <taxon>Eurotiomycetes</taxon>
        <taxon>Eurotiomycetidae</taxon>
        <taxon>Eurotiales</taxon>
        <taxon>Aspergillaceae</taxon>
        <taxon>Aspergillus</taxon>
        <taxon>Aspergillus subgen. Circumdati</taxon>
    </lineage>
</organism>
<evidence type="ECO:0000313" key="2">
    <source>
        <dbReference type="EMBL" id="KAE8415274.1"/>
    </source>
</evidence>
<name>A0ABQ6WDN9_9EURO</name>
<feature type="transmembrane region" description="Helical" evidence="1">
    <location>
        <begin position="102"/>
        <end position="127"/>
    </location>
</feature>
<accession>A0ABQ6WDN9</accession>
<dbReference type="Proteomes" id="UP000325395">
    <property type="component" value="Unassembled WGS sequence"/>
</dbReference>
<sequence length="132" mass="15117">MFFPKVTIYPSGFLEETERTIPLILPSTNIQCRKWVRKAREEDSPDLEAGTTAVVTRYLSSYEFRRPSLLAIIEEYDRTEPTILTLWAVEKRRPNQRYTLRIATTALALALVFGLIQSVTGILQVIAAMDRP</sequence>
<evidence type="ECO:0000313" key="3">
    <source>
        <dbReference type="Proteomes" id="UP000325395"/>
    </source>
</evidence>
<proteinExistence type="predicted"/>
<keyword evidence="1" id="KW-0812">Transmembrane</keyword>
<keyword evidence="3" id="KW-1185">Reference proteome</keyword>
<keyword evidence="1" id="KW-0472">Membrane</keyword>
<reference evidence="2 3" key="1">
    <citation type="submission" date="2019-04" db="EMBL/GenBank/DDBJ databases">
        <authorList>
            <consortium name="DOE Joint Genome Institute"/>
            <person name="Mondo S."/>
            <person name="Kjaerbolling I."/>
            <person name="Vesth T."/>
            <person name="Frisvad J.C."/>
            <person name="Nybo J.L."/>
            <person name="Theobald S."/>
            <person name="Kildgaard S."/>
            <person name="Isbrandt T."/>
            <person name="Kuo A."/>
            <person name="Sato A."/>
            <person name="Lyhne E.K."/>
            <person name="Kogle M.E."/>
            <person name="Wiebenga A."/>
            <person name="Kun R.S."/>
            <person name="Lubbers R.J."/>
            <person name="Makela M.R."/>
            <person name="Barry K."/>
            <person name="Chovatia M."/>
            <person name="Clum A."/>
            <person name="Daum C."/>
            <person name="Haridas S."/>
            <person name="He G."/>
            <person name="LaButti K."/>
            <person name="Lipzen A."/>
            <person name="Riley R."/>
            <person name="Salamov A."/>
            <person name="Simmons B.A."/>
            <person name="Magnuson J.K."/>
            <person name="Henrissat B."/>
            <person name="Mortensen U.H."/>
            <person name="Larsen T.O."/>
            <person name="Devries R.P."/>
            <person name="Grigoriev I.V."/>
            <person name="Machida M."/>
            <person name="Baker S.E."/>
            <person name="Andersen M.R."/>
            <person name="Cantor M.N."/>
            <person name="Hua S.X."/>
        </authorList>
    </citation>
    <scope>NUCLEOTIDE SEQUENCE [LARGE SCALE GENOMIC DNA]</scope>
    <source>
        <strain evidence="2 3">CBS 117616</strain>
    </source>
</reference>
<gene>
    <name evidence="2" type="ORF">BDV36DRAFT_298248</name>
</gene>
<protein>
    <submittedName>
        <fullName evidence="2">Uncharacterized protein</fullName>
    </submittedName>
</protein>
<dbReference type="EMBL" id="ML735770">
    <property type="protein sequence ID" value="KAE8415274.1"/>
    <property type="molecule type" value="Genomic_DNA"/>
</dbReference>
<keyword evidence="1" id="KW-1133">Transmembrane helix</keyword>